<keyword evidence="1" id="KW-0812">Transmembrane</keyword>
<protein>
    <recommendedName>
        <fullName evidence="3">Transmembrane protein</fullName>
    </recommendedName>
</protein>
<feature type="transmembrane region" description="Helical" evidence="1">
    <location>
        <begin position="159"/>
        <end position="176"/>
    </location>
</feature>
<keyword evidence="1" id="KW-0472">Membrane</keyword>
<accession>A0A2S2PAT5</accession>
<evidence type="ECO:0000313" key="2">
    <source>
        <dbReference type="EMBL" id="MBY26555.1"/>
    </source>
</evidence>
<proteinExistence type="predicted"/>
<keyword evidence="1" id="KW-1133">Transmembrane helix</keyword>
<feature type="transmembrane region" description="Helical" evidence="1">
    <location>
        <begin position="131"/>
        <end position="153"/>
    </location>
</feature>
<evidence type="ECO:0008006" key="3">
    <source>
        <dbReference type="Google" id="ProtNLM"/>
    </source>
</evidence>
<dbReference type="AlphaFoldDB" id="A0A2S2PAT5"/>
<reference evidence="2" key="1">
    <citation type="submission" date="2018-04" db="EMBL/GenBank/DDBJ databases">
        <title>Transcriptome of Schizaphis graminum biotype I.</title>
        <authorList>
            <person name="Scully E.D."/>
            <person name="Geib S.M."/>
            <person name="Palmer N.A."/>
            <person name="Koch K."/>
            <person name="Bradshaw J."/>
            <person name="Heng-Moss T."/>
            <person name="Sarath G."/>
        </authorList>
    </citation>
    <scope>NUCLEOTIDE SEQUENCE</scope>
</reference>
<feature type="transmembrane region" description="Helical" evidence="1">
    <location>
        <begin position="49"/>
        <end position="69"/>
    </location>
</feature>
<name>A0A2S2PAT5_SCHGA</name>
<dbReference type="EMBL" id="GGMR01013936">
    <property type="protein sequence ID" value="MBY26555.1"/>
    <property type="molecule type" value="Transcribed_RNA"/>
</dbReference>
<organism evidence="2">
    <name type="scientific">Schizaphis graminum</name>
    <name type="common">Green bug aphid</name>
    <dbReference type="NCBI Taxonomy" id="13262"/>
    <lineage>
        <taxon>Eukaryota</taxon>
        <taxon>Metazoa</taxon>
        <taxon>Ecdysozoa</taxon>
        <taxon>Arthropoda</taxon>
        <taxon>Hexapoda</taxon>
        <taxon>Insecta</taxon>
        <taxon>Pterygota</taxon>
        <taxon>Neoptera</taxon>
        <taxon>Paraneoptera</taxon>
        <taxon>Hemiptera</taxon>
        <taxon>Sternorrhyncha</taxon>
        <taxon>Aphidomorpha</taxon>
        <taxon>Aphidoidea</taxon>
        <taxon>Aphididae</taxon>
        <taxon>Aphidini</taxon>
        <taxon>Schizaphis</taxon>
    </lineage>
</organism>
<evidence type="ECO:0000256" key="1">
    <source>
        <dbReference type="SAM" id="Phobius"/>
    </source>
</evidence>
<sequence>MEISNCFFLRLMSILSVFKYNFWINITEENVREFIEIKRTSIKRVIKKYFWRSLGILTVLIDFYFLYLLVPKLNVFQNEVCYKLSNHEVPMSICDIFKLSLSILFLHFYLKYYIYRREWESYKWLENFIIVGSYIGVFIIVLILSCIVLIIIPNTTFEKLAFVILIVLSYFAYYTACTTDWFDKYIYSECHTYTSTVNHIVFKDKKYLIITDLAKRWRLRKIKEITQKKKIDQPAPQDPRLCSHPLVSKGLNDNHHQFTSLKTSQPLDCEQYLQSTRIVRSENSYNQPDTFAWGMSDLNEYPNKFLQYKLIPL</sequence>
<feature type="transmembrane region" description="Helical" evidence="1">
    <location>
        <begin position="89"/>
        <end position="110"/>
    </location>
</feature>
<gene>
    <name evidence="2" type="ORF">g.34842</name>
</gene>